<dbReference type="SUPFAM" id="SSF142338">
    <property type="entry name" value="CofD-like"/>
    <property type="match status" value="1"/>
</dbReference>
<dbReference type="Gene3D" id="1.10.8.240">
    <property type="entry name" value="CofD-like domain"/>
    <property type="match status" value="1"/>
</dbReference>
<evidence type="ECO:0000313" key="4">
    <source>
        <dbReference type="Proteomes" id="UP000249577"/>
    </source>
</evidence>
<dbReference type="InterPro" id="IPR002882">
    <property type="entry name" value="CofD"/>
</dbReference>
<dbReference type="InterPro" id="IPR038136">
    <property type="entry name" value="CofD-like_dom_sf"/>
</dbReference>
<accession>A0A2W5KGE1</accession>
<dbReference type="AlphaFoldDB" id="A0A2W5KGE1"/>
<dbReference type="HAMAP" id="MF_01257">
    <property type="entry name" value="CofD"/>
    <property type="match status" value="1"/>
</dbReference>
<dbReference type="GO" id="GO:0043743">
    <property type="term" value="F:LPPG:FO 2-phospho-L-lactate transferase activity"/>
    <property type="evidence" value="ECO:0007669"/>
    <property type="project" value="InterPro"/>
</dbReference>
<sequence>MTGHAPSRNEPGRVVAICGGVGGAKLAFGLAETLGDRLTVVVNTGDDFEHLGLFVSPDVDTVLYTLGGRADRERGWGRAEESWNFMSAIAEIGGETWFNLGDRDLALHVERTRRLRDGQPLSAVVDHFARCFGIAARIVPMTDARVETVVETAEGEMPFQRYFVGRRAEPALERVRFDGAADAQPSAAAAEAFAAPDLRAVVICPSNPYLSVDPILAVPGLRLLIERSEAPVVAVSPLIGGAAVKGPTAKIFRELSISATARGVADHYGGLIDGLVIDEADAADRDTAGVPTLVTRTLMSLVEDRTRLAGETLAFADALAAGRLLETGEVQ</sequence>
<dbReference type="PANTHER" id="PTHR43007:SF1">
    <property type="entry name" value="2-PHOSPHO-L-LACTATE TRANSFERASE"/>
    <property type="match status" value="1"/>
</dbReference>
<protein>
    <submittedName>
        <fullName evidence="3">2-phospho-L-lactate transferase</fullName>
    </submittedName>
</protein>
<organism evidence="3 4">
    <name type="scientific">Ancylobacter novellus</name>
    <name type="common">Thiobacillus novellus</name>
    <dbReference type="NCBI Taxonomy" id="921"/>
    <lineage>
        <taxon>Bacteria</taxon>
        <taxon>Pseudomonadati</taxon>
        <taxon>Pseudomonadota</taxon>
        <taxon>Alphaproteobacteria</taxon>
        <taxon>Hyphomicrobiales</taxon>
        <taxon>Xanthobacteraceae</taxon>
        <taxon>Ancylobacter</taxon>
    </lineage>
</organism>
<evidence type="ECO:0000256" key="1">
    <source>
        <dbReference type="ARBA" id="ARBA00022679"/>
    </source>
</evidence>
<dbReference type="EMBL" id="QFPN01000004">
    <property type="protein sequence ID" value="PZQ16022.1"/>
    <property type="molecule type" value="Genomic_DNA"/>
</dbReference>
<gene>
    <name evidence="3" type="ORF">DI565_09465</name>
</gene>
<keyword evidence="2" id="KW-0460">Magnesium</keyword>
<dbReference type="Proteomes" id="UP000249577">
    <property type="component" value="Unassembled WGS sequence"/>
</dbReference>
<evidence type="ECO:0000313" key="3">
    <source>
        <dbReference type="EMBL" id="PZQ16022.1"/>
    </source>
</evidence>
<dbReference type="NCBIfam" id="TIGR01819">
    <property type="entry name" value="F420_cofD"/>
    <property type="match status" value="1"/>
</dbReference>
<keyword evidence="1 3" id="KW-0808">Transferase</keyword>
<dbReference type="Gene3D" id="3.40.50.10680">
    <property type="entry name" value="CofD-like domains"/>
    <property type="match status" value="1"/>
</dbReference>
<dbReference type="GO" id="GO:0000287">
    <property type="term" value="F:magnesium ion binding"/>
    <property type="evidence" value="ECO:0007669"/>
    <property type="project" value="InterPro"/>
</dbReference>
<proteinExistence type="inferred from homology"/>
<dbReference type="PANTHER" id="PTHR43007">
    <property type="entry name" value="2-PHOSPHO-L-LACTATE TRANSFERASE"/>
    <property type="match status" value="1"/>
</dbReference>
<name>A0A2W5KGE1_ANCNO</name>
<dbReference type="Pfam" id="PF01933">
    <property type="entry name" value="CofD"/>
    <property type="match status" value="1"/>
</dbReference>
<dbReference type="InterPro" id="IPR010115">
    <property type="entry name" value="FbiA/CofD"/>
</dbReference>
<reference evidence="3 4" key="1">
    <citation type="submission" date="2017-08" db="EMBL/GenBank/DDBJ databases">
        <title>Infants hospitalized years apart are colonized by the same room-sourced microbial strains.</title>
        <authorList>
            <person name="Brooks B."/>
            <person name="Olm M.R."/>
            <person name="Firek B.A."/>
            <person name="Baker R."/>
            <person name="Thomas B.C."/>
            <person name="Morowitz M.J."/>
            <person name="Banfield J.F."/>
        </authorList>
    </citation>
    <scope>NUCLEOTIDE SEQUENCE [LARGE SCALE GENOMIC DNA]</scope>
    <source>
        <strain evidence="3">S2_005_003_R2_43</strain>
    </source>
</reference>
<evidence type="ECO:0000256" key="2">
    <source>
        <dbReference type="ARBA" id="ARBA00022842"/>
    </source>
</evidence>
<dbReference type="CDD" id="cd07186">
    <property type="entry name" value="CofD_like"/>
    <property type="match status" value="1"/>
</dbReference>
<comment type="caution">
    <text evidence="3">The sequence shown here is derived from an EMBL/GenBank/DDBJ whole genome shotgun (WGS) entry which is preliminary data.</text>
</comment>